<feature type="domain" description="GmrSD restriction endonucleases N-terminal" evidence="1">
    <location>
        <begin position="23"/>
        <end position="163"/>
    </location>
</feature>
<dbReference type="AlphaFoldDB" id="A0A9N9DZM1"/>
<dbReference type="Pfam" id="PF03235">
    <property type="entry name" value="GmrSD_N"/>
    <property type="match status" value="1"/>
</dbReference>
<comment type="caution">
    <text evidence="2">The sequence shown here is derived from an EMBL/GenBank/DDBJ whole genome shotgun (WGS) entry which is preliminary data.</text>
</comment>
<dbReference type="OrthoDB" id="5419821at2759"/>
<organism evidence="2 3">
    <name type="scientific">Cetraspora pellucida</name>
    <dbReference type="NCBI Taxonomy" id="1433469"/>
    <lineage>
        <taxon>Eukaryota</taxon>
        <taxon>Fungi</taxon>
        <taxon>Fungi incertae sedis</taxon>
        <taxon>Mucoromycota</taxon>
        <taxon>Glomeromycotina</taxon>
        <taxon>Glomeromycetes</taxon>
        <taxon>Diversisporales</taxon>
        <taxon>Gigasporaceae</taxon>
        <taxon>Cetraspora</taxon>
    </lineage>
</organism>
<proteinExistence type="predicted"/>
<gene>
    <name evidence="2" type="ORF">CPELLU_LOCUS9493</name>
</gene>
<dbReference type="InterPro" id="IPR004919">
    <property type="entry name" value="GmrSD_N"/>
</dbReference>
<evidence type="ECO:0000313" key="3">
    <source>
        <dbReference type="Proteomes" id="UP000789759"/>
    </source>
</evidence>
<reference evidence="2" key="1">
    <citation type="submission" date="2021-06" db="EMBL/GenBank/DDBJ databases">
        <authorList>
            <person name="Kallberg Y."/>
            <person name="Tangrot J."/>
            <person name="Rosling A."/>
        </authorList>
    </citation>
    <scope>NUCLEOTIDE SEQUENCE</scope>
    <source>
        <strain evidence="2">FL966</strain>
    </source>
</reference>
<dbReference type="PANTHER" id="PTHR39639">
    <property type="entry name" value="CHROMOSOME 16, WHOLE GENOME SHOTGUN SEQUENCE"/>
    <property type="match status" value="1"/>
</dbReference>
<evidence type="ECO:0000313" key="2">
    <source>
        <dbReference type="EMBL" id="CAG8654337.1"/>
    </source>
</evidence>
<dbReference type="PANTHER" id="PTHR39639:SF1">
    <property type="entry name" value="DUF262 DOMAIN-CONTAINING PROTEIN"/>
    <property type="match status" value="1"/>
</dbReference>
<dbReference type="EMBL" id="CAJVQA010007286">
    <property type="protein sequence ID" value="CAG8654337.1"/>
    <property type="molecule type" value="Genomic_DNA"/>
</dbReference>
<protein>
    <submittedName>
        <fullName evidence="2">24647_t:CDS:1</fullName>
    </submittedName>
</protein>
<name>A0A9N9DZM1_9GLOM</name>
<evidence type="ECO:0000259" key="1">
    <source>
        <dbReference type="Pfam" id="PF03235"/>
    </source>
</evidence>
<dbReference type="Proteomes" id="UP000789759">
    <property type="component" value="Unassembled WGS sequence"/>
</dbReference>
<sequence length="369" mass="43566">METELAKPRNVMHTLYKLHDWMKKGLVDVNPDFQRDVKQSHLIDSIFKNLYVPPLIFSCKKSEGNNKWMRVCIDGKQRLTSISRFMNNEISHIVPSKGTTIKRYFNHEGLDGTNRTVLSEEEREHFECYEFVCVEYYDLTSVQEHEIFSRVQLGVPLTTAEKLSVINTPITSFAQSLYRSYPSISKIIDTKRGKPLQIISQTLLMIEDPEKCKSTIKGIENYLKDDREVPFELSQTVKQVFETLSTLIDADVQLFHENHKFSPIEFVFFCWIIAKFPEIGIDSYQDYLKSMKEYVRRYHVDVRFNQKVYMTLKRFVDELDQDEELVDELWDDICENDELLNNTRTCGNDKRTEDKNEYLPSKRIKIENE</sequence>
<keyword evidence="3" id="KW-1185">Reference proteome</keyword>
<accession>A0A9N9DZM1</accession>